<accession>A0ACA9QQQ2</accession>
<evidence type="ECO:0000313" key="2">
    <source>
        <dbReference type="Proteomes" id="UP000789920"/>
    </source>
</evidence>
<reference evidence="1" key="1">
    <citation type="submission" date="2021-06" db="EMBL/GenBank/DDBJ databases">
        <authorList>
            <person name="Kallberg Y."/>
            <person name="Tangrot J."/>
            <person name="Rosling A."/>
        </authorList>
    </citation>
    <scope>NUCLEOTIDE SEQUENCE</scope>
    <source>
        <strain evidence="1">MA461A</strain>
    </source>
</reference>
<feature type="non-terminal residue" evidence="1">
    <location>
        <position position="615"/>
    </location>
</feature>
<protein>
    <submittedName>
        <fullName evidence="1">2369_t:CDS:1</fullName>
    </submittedName>
</protein>
<name>A0ACA9QQQ2_9GLOM</name>
<dbReference type="Proteomes" id="UP000789920">
    <property type="component" value="Unassembled WGS sequence"/>
</dbReference>
<dbReference type="EMBL" id="CAJVQC010036338">
    <property type="protein sequence ID" value="CAG8761071.1"/>
    <property type="molecule type" value="Genomic_DNA"/>
</dbReference>
<evidence type="ECO:0000313" key="1">
    <source>
        <dbReference type="EMBL" id="CAG8761071.1"/>
    </source>
</evidence>
<organism evidence="1 2">
    <name type="scientific">Racocetra persica</name>
    <dbReference type="NCBI Taxonomy" id="160502"/>
    <lineage>
        <taxon>Eukaryota</taxon>
        <taxon>Fungi</taxon>
        <taxon>Fungi incertae sedis</taxon>
        <taxon>Mucoromycota</taxon>
        <taxon>Glomeromycotina</taxon>
        <taxon>Glomeromycetes</taxon>
        <taxon>Diversisporales</taxon>
        <taxon>Gigasporaceae</taxon>
        <taxon>Racocetra</taxon>
    </lineage>
</organism>
<sequence length="615" mass="70673">MNVLHDITNTNPNVELNNNIELESSLDASCNTNFGNNFCVDINDTQDPDFEDHTDINDIDNNFHANINDTTQETSLNSNYFVLHRTDRSMGFITRAEIVCRHAGIANSKSTGQQKTKSAVFDPGYRKLSNNENSHIRILYDSGIPVPTIIRMLNDEYGRYIYKKDVYNSLNCQSRDCVKGLSQIAELLSNLHNKKDYVITYSMNNNRLHCLFFTTYSALVTFKYYPEVVLIDSTYKTNRFGMPLLLISGIDAKGITYLIASGLLADETVSSFSRIICQLKQAAGDSIIYKIKTILTDKDLALLFTIRTELLHIKHQICTWHIEQNIVKNLTNKLNDKFTAFSKDFKTVITEVNEEQFEAYCYTNKNINYGIRTTQRSEATNAYLKHLLGHVAPLPKLIHMLEKLFRHQIQSSQYQQYRIHGSTRQQCPDILKNVSIIISDFTYELLLEQYNGANAYNVEKQEANLFKVIKENRTHIIYKNEMSLTCDCDYNIQYSLPCRHIIAIHIAYKDPVNINYIGARWAVPLISMNNTTQVEEQIENQIENQIEDQIEDNVFSIVRSTTDLLKEIEAISNRVGYVEINSSLALFVDQLNNKYPLSQDDIQDPTNIKTKGRPK</sequence>
<proteinExistence type="predicted"/>
<gene>
    <name evidence="1" type="ORF">RPERSI_LOCUS15233</name>
</gene>
<comment type="caution">
    <text evidence="1">The sequence shown here is derived from an EMBL/GenBank/DDBJ whole genome shotgun (WGS) entry which is preliminary data.</text>
</comment>
<keyword evidence="2" id="KW-1185">Reference proteome</keyword>